<proteinExistence type="predicted"/>
<keyword evidence="1" id="KW-1133">Transmembrane helix</keyword>
<feature type="non-terminal residue" evidence="2">
    <location>
        <position position="1"/>
    </location>
</feature>
<reference evidence="2" key="1">
    <citation type="submission" date="2018-05" db="EMBL/GenBank/DDBJ databases">
        <authorList>
            <person name="Lanie J.A."/>
            <person name="Ng W.-L."/>
            <person name="Kazmierczak K.M."/>
            <person name="Andrzejewski T.M."/>
            <person name="Davidsen T.M."/>
            <person name="Wayne K.J."/>
            <person name="Tettelin H."/>
            <person name="Glass J.I."/>
            <person name="Rusch D."/>
            <person name="Podicherti R."/>
            <person name="Tsui H.-C.T."/>
            <person name="Winkler M.E."/>
        </authorList>
    </citation>
    <scope>NUCLEOTIDE SEQUENCE</scope>
</reference>
<organism evidence="2">
    <name type="scientific">marine metagenome</name>
    <dbReference type="NCBI Taxonomy" id="408172"/>
    <lineage>
        <taxon>unclassified sequences</taxon>
        <taxon>metagenomes</taxon>
        <taxon>ecological metagenomes</taxon>
    </lineage>
</organism>
<gene>
    <name evidence="2" type="ORF">METZ01_LOCUS339460</name>
</gene>
<accession>A0A382QMD8</accession>
<name>A0A382QMD8_9ZZZZ</name>
<keyword evidence="1" id="KW-0812">Transmembrane</keyword>
<dbReference type="AlphaFoldDB" id="A0A382QMD8"/>
<evidence type="ECO:0000256" key="1">
    <source>
        <dbReference type="SAM" id="Phobius"/>
    </source>
</evidence>
<sequence length="28" mass="3316">KKLYFFCNEFLSLIPGFAFLYIISISIK</sequence>
<protein>
    <submittedName>
        <fullName evidence="2">Uncharacterized protein</fullName>
    </submittedName>
</protein>
<dbReference type="EMBL" id="UINC01115518">
    <property type="protein sequence ID" value="SVC86606.1"/>
    <property type="molecule type" value="Genomic_DNA"/>
</dbReference>
<evidence type="ECO:0000313" key="2">
    <source>
        <dbReference type="EMBL" id="SVC86606.1"/>
    </source>
</evidence>
<feature type="transmembrane region" description="Helical" evidence="1">
    <location>
        <begin position="7"/>
        <end position="27"/>
    </location>
</feature>
<keyword evidence="1" id="KW-0472">Membrane</keyword>